<dbReference type="EMBL" id="FNGI01000009">
    <property type="protein sequence ID" value="SDL94424.1"/>
    <property type="molecule type" value="Genomic_DNA"/>
</dbReference>
<dbReference type="SUPFAM" id="SSF53822">
    <property type="entry name" value="Periplasmic binding protein-like I"/>
    <property type="match status" value="1"/>
</dbReference>
<dbReference type="InterPro" id="IPR028081">
    <property type="entry name" value="Leu-bd"/>
</dbReference>
<protein>
    <submittedName>
        <fullName evidence="7">Branched-chain amino acid transport system substrate-binding protein</fullName>
    </submittedName>
</protein>
<dbReference type="CDD" id="cd06342">
    <property type="entry name" value="PBP1_ABC_LIVBP-like"/>
    <property type="match status" value="1"/>
</dbReference>
<feature type="signal peptide" evidence="5">
    <location>
        <begin position="1"/>
        <end position="24"/>
    </location>
</feature>
<dbReference type="InterPro" id="IPR028082">
    <property type="entry name" value="Peripla_BP_I"/>
</dbReference>
<dbReference type="PANTHER" id="PTHR47151">
    <property type="entry name" value="LEU/ILE/VAL-BINDING ABC TRANSPORTER SUBUNIT"/>
    <property type="match status" value="1"/>
</dbReference>
<dbReference type="STRING" id="119000.SAMN05661010_02936"/>
<reference evidence="7 8" key="1">
    <citation type="submission" date="2016-10" db="EMBL/GenBank/DDBJ databases">
        <authorList>
            <person name="de Groot N.N."/>
        </authorList>
    </citation>
    <scope>NUCLEOTIDE SEQUENCE [LARGE SCALE GENOMIC DNA]</scope>
    <source>
        <strain evidence="7 8">DSM 14789</strain>
    </source>
</reference>
<keyword evidence="3 5" id="KW-0732">Signal</keyword>
<keyword evidence="2" id="KW-0813">Transport</keyword>
<evidence type="ECO:0000313" key="7">
    <source>
        <dbReference type="EMBL" id="SDL94424.1"/>
    </source>
</evidence>
<dbReference type="Gene3D" id="3.40.50.2300">
    <property type="match status" value="2"/>
</dbReference>
<accession>A0A1G9P6T5</accession>
<evidence type="ECO:0000313" key="8">
    <source>
        <dbReference type="Proteomes" id="UP000198654"/>
    </source>
</evidence>
<evidence type="ECO:0000256" key="1">
    <source>
        <dbReference type="ARBA" id="ARBA00010062"/>
    </source>
</evidence>
<sequence>MRNIITTVASAVALNVAIGSVAMAQSDAITIGVQLPTTGSEATYGIDMLNAIQLAADEINASGGVLGKQIELSPADAACDPQQSVNAASMLASQNVVGVVGGYCSGATQPTLNTYGDANIPFVIIAANSTKLIPANPGNAFMINSTGDYQAETAVDFFESQGVESLAIINQGDAYSQDLASLTRDEWKAAGHEIASFDVVNKGEQDFSAVVSKIKNSNADAVFWTAYYADGALLIRQLRQRGYQGVIAVGDGSTSSKLFEIAGRAAEGVYAFANPIPAFLPGAQDFNIQYESEYGRAPGPYAPLSYDGLQLMAWAIEKAGSTDSDAIQQALSSAGGMEWLTGPISFTEDNTLARSNFIVLEGKGGEWTRHEQ</sequence>
<evidence type="ECO:0000256" key="4">
    <source>
        <dbReference type="ARBA" id="ARBA00022970"/>
    </source>
</evidence>
<keyword evidence="8" id="KW-1185">Reference proteome</keyword>
<organism evidence="7 8">
    <name type="scientific">Modicisalibacter muralis</name>
    <dbReference type="NCBI Taxonomy" id="119000"/>
    <lineage>
        <taxon>Bacteria</taxon>
        <taxon>Pseudomonadati</taxon>
        <taxon>Pseudomonadota</taxon>
        <taxon>Gammaproteobacteria</taxon>
        <taxon>Oceanospirillales</taxon>
        <taxon>Halomonadaceae</taxon>
        <taxon>Modicisalibacter</taxon>
    </lineage>
</organism>
<keyword evidence="4" id="KW-0029">Amino-acid transport</keyword>
<dbReference type="OrthoDB" id="9147078at2"/>
<evidence type="ECO:0000259" key="6">
    <source>
        <dbReference type="Pfam" id="PF13458"/>
    </source>
</evidence>
<dbReference type="PANTHER" id="PTHR47151:SF2">
    <property type="entry name" value="AMINO ACID BINDING PROTEIN"/>
    <property type="match status" value="1"/>
</dbReference>
<dbReference type="Proteomes" id="UP000198654">
    <property type="component" value="Unassembled WGS sequence"/>
</dbReference>
<dbReference type="PRINTS" id="PR00337">
    <property type="entry name" value="LEUILEVALBP"/>
</dbReference>
<evidence type="ECO:0000256" key="5">
    <source>
        <dbReference type="SAM" id="SignalP"/>
    </source>
</evidence>
<feature type="domain" description="Leucine-binding protein" evidence="6">
    <location>
        <begin position="29"/>
        <end position="363"/>
    </location>
</feature>
<name>A0A1G9P6T5_9GAMM</name>
<proteinExistence type="inferred from homology"/>
<dbReference type="Pfam" id="PF13458">
    <property type="entry name" value="Peripla_BP_6"/>
    <property type="match status" value="1"/>
</dbReference>
<dbReference type="RefSeq" id="WP_089729891.1">
    <property type="nucleotide sequence ID" value="NZ_FNGI01000009.1"/>
</dbReference>
<feature type="chain" id="PRO_5011557967" evidence="5">
    <location>
        <begin position="25"/>
        <end position="372"/>
    </location>
</feature>
<comment type="similarity">
    <text evidence="1">Belongs to the leucine-binding protein family.</text>
</comment>
<evidence type="ECO:0000256" key="2">
    <source>
        <dbReference type="ARBA" id="ARBA00022448"/>
    </source>
</evidence>
<evidence type="ECO:0000256" key="3">
    <source>
        <dbReference type="ARBA" id="ARBA00022729"/>
    </source>
</evidence>
<dbReference type="GO" id="GO:0006865">
    <property type="term" value="P:amino acid transport"/>
    <property type="evidence" value="ECO:0007669"/>
    <property type="project" value="UniProtKB-KW"/>
</dbReference>
<dbReference type="InterPro" id="IPR000709">
    <property type="entry name" value="Leu_Ile_Val-bd"/>
</dbReference>
<gene>
    <name evidence="7" type="ORF">SAMN05661010_02936</name>
</gene>
<dbReference type="AlphaFoldDB" id="A0A1G9P6T5"/>